<feature type="region of interest" description="Disordered" evidence="1">
    <location>
        <begin position="197"/>
        <end position="243"/>
    </location>
</feature>
<evidence type="ECO:0000313" key="3">
    <source>
        <dbReference type="Proteomes" id="UP001642484"/>
    </source>
</evidence>
<name>A0ABP0HI47_9DINO</name>
<dbReference type="Pfam" id="PF14769">
    <property type="entry name" value="CLAMP"/>
    <property type="match status" value="1"/>
</dbReference>
<feature type="region of interest" description="Disordered" evidence="1">
    <location>
        <begin position="1"/>
        <end position="27"/>
    </location>
</feature>
<evidence type="ECO:0000256" key="1">
    <source>
        <dbReference type="SAM" id="MobiDB-lite"/>
    </source>
</evidence>
<gene>
    <name evidence="2" type="ORF">CCMP2556_LOCUS1843</name>
</gene>
<proteinExistence type="predicted"/>
<reference evidence="2 3" key="1">
    <citation type="submission" date="2024-02" db="EMBL/GenBank/DDBJ databases">
        <authorList>
            <person name="Chen Y."/>
            <person name="Shah S."/>
            <person name="Dougan E. K."/>
            <person name="Thang M."/>
            <person name="Chan C."/>
        </authorList>
    </citation>
    <scope>NUCLEOTIDE SEQUENCE [LARGE SCALE GENOMIC DNA]</scope>
</reference>
<dbReference type="InterPro" id="IPR032727">
    <property type="entry name" value="CLAMP"/>
</dbReference>
<feature type="compositionally biased region" description="Acidic residues" evidence="1">
    <location>
        <begin position="10"/>
        <end position="27"/>
    </location>
</feature>
<organism evidence="2 3">
    <name type="scientific">Durusdinium trenchii</name>
    <dbReference type="NCBI Taxonomy" id="1381693"/>
    <lineage>
        <taxon>Eukaryota</taxon>
        <taxon>Sar</taxon>
        <taxon>Alveolata</taxon>
        <taxon>Dinophyceae</taxon>
        <taxon>Suessiales</taxon>
        <taxon>Symbiodiniaceae</taxon>
        <taxon>Durusdinium</taxon>
    </lineage>
</organism>
<protein>
    <submittedName>
        <fullName evidence="2">Uncharacterized protein</fullName>
    </submittedName>
</protein>
<accession>A0ABP0HI47</accession>
<evidence type="ECO:0000313" key="2">
    <source>
        <dbReference type="EMBL" id="CAK8989894.1"/>
    </source>
</evidence>
<keyword evidence="3" id="KW-1185">Reference proteome</keyword>
<dbReference type="EMBL" id="CAXAMN010000658">
    <property type="protein sequence ID" value="CAK8989894.1"/>
    <property type="molecule type" value="Genomic_DNA"/>
</dbReference>
<dbReference type="Proteomes" id="UP001642484">
    <property type="component" value="Unassembled WGS sequence"/>
</dbReference>
<sequence length="275" mass="30741">MAPKKVPVEEPVEPEEPELVEGDETELETGLKLPLTPNDVGRVWSLDCAAQSKLLTELLGLEAAHPPVARREIICDFHLFNLSHSKMQCLTQRQGAVFHAIMAAILDKMAGWADGASQGASASECFNEFQRLLLIHSVNDPPSRLPIFGVQEARRLTDYTSGTLFKHFLLYQFCARSERDVETLRFSVEVERPILPPALANARQKPSRRPQQTPENQDDGTGISTEEKTAGGAGEDPSEEIQRIVEEKLRMTEARLEAKLAQREQQFMERIAKKG</sequence>
<comment type="caution">
    <text evidence="2">The sequence shown here is derived from an EMBL/GenBank/DDBJ whole genome shotgun (WGS) entry which is preliminary data.</text>
</comment>
<dbReference type="PANTHER" id="PTHR28457:SF1">
    <property type="entry name" value="CILIA- AND FLAGELLA-ASSOCIATED PROTEIN 119"/>
    <property type="match status" value="1"/>
</dbReference>
<dbReference type="PANTHER" id="PTHR28457">
    <property type="entry name" value="COILED-COIL DOMAIN-CONTAINING PROTEIN 189"/>
    <property type="match status" value="1"/>
</dbReference>